<organism evidence="2 3">
    <name type="scientific">Microthyrium microscopicum</name>
    <dbReference type="NCBI Taxonomy" id="703497"/>
    <lineage>
        <taxon>Eukaryota</taxon>
        <taxon>Fungi</taxon>
        <taxon>Dikarya</taxon>
        <taxon>Ascomycota</taxon>
        <taxon>Pezizomycotina</taxon>
        <taxon>Dothideomycetes</taxon>
        <taxon>Dothideomycetes incertae sedis</taxon>
        <taxon>Microthyriales</taxon>
        <taxon>Microthyriaceae</taxon>
        <taxon>Microthyrium</taxon>
    </lineage>
</organism>
<feature type="non-terminal residue" evidence="2">
    <location>
        <position position="1"/>
    </location>
</feature>
<dbReference type="InterPro" id="IPR018253">
    <property type="entry name" value="DnaJ_domain_CS"/>
</dbReference>
<dbReference type="InterPro" id="IPR001623">
    <property type="entry name" value="DnaJ_domain"/>
</dbReference>
<dbReference type="InterPro" id="IPR036869">
    <property type="entry name" value="J_dom_sf"/>
</dbReference>
<evidence type="ECO:0000313" key="3">
    <source>
        <dbReference type="Proteomes" id="UP000799302"/>
    </source>
</evidence>
<dbReference type="PROSITE" id="PS00636">
    <property type="entry name" value="DNAJ_1"/>
    <property type="match status" value="1"/>
</dbReference>
<dbReference type="Pfam" id="PF00226">
    <property type="entry name" value="DnaJ"/>
    <property type="match status" value="1"/>
</dbReference>
<feature type="non-terminal residue" evidence="2">
    <location>
        <position position="67"/>
    </location>
</feature>
<proteinExistence type="predicted"/>
<dbReference type="CDD" id="cd06257">
    <property type="entry name" value="DnaJ"/>
    <property type="match status" value="1"/>
</dbReference>
<sequence>YQELGVQTTTAQEDIRRAFRQLAKIHHPDKPSGDPYEFRKIREAYDVLKDDSKRAKYDKEYRDAQRS</sequence>
<accession>A0A6A6U6C2</accession>
<protein>
    <submittedName>
        <fullName evidence="2">Heat shock protein DnaJ</fullName>
    </submittedName>
</protein>
<evidence type="ECO:0000259" key="1">
    <source>
        <dbReference type="PROSITE" id="PS50076"/>
    </source>
</evidence>
<keyword evidence="2" id="KW-0346">Stress response</keyword>
<evidence type="ECO:0000313" key="2">
    <source>
        <dbReference type="EMBL" id="KAF2667480.1"/>
    </source>
</evidence>
<reference evidence="2" key="1">
    <citation type="journal article" date="2020" name="Stud. Mycol.">
        <title>101 Dothideomycetes genomes: a test case for predicting lifestyles and emergence of pathogens.</title>
        <authorList>
            <person name="Haridas S."/>
            <person name="Albert R."/>
            <person name="Binder M."/>
            <person name="Bloem J."/>
            <person name="Labutti K."/>
            <person name="Salamov A."/>
            <person name="Andreopoulos B."/>
            <person name="Baker S."/>
            <person name="Barry K."/>
            <person name="Bills G."/>
            <person name="Bluhm B."/>
            <person name="Cannon C."/>
            <person name="Castanera R."/>
            <person name="Culley D."/>
            <person name="Daum C."/>
            <person name="Ezra D."/>
            <person name="Gonzalez J."/>
            <person name="Henrissat B."/>
            <person name="Kuo A."/>
            <person name="Liang C."/>
            <person name="Lipzen A."/>
            <person name="Lutzoni F."/>
            <person name="Magnuson J."/>
            <person name="Mondo S."/>
            <person name="Nolan M."/>
            <person name="Ohm R."/>
            <person name="Pangilinan J."/>
            <person name="Park H.-J."/>
            <person name="Ramirez L."/>
            <person name="Alfaro M."/>
            <person name="Sun H."/>
            <person name="Tritt A."/>
            <person name="Yoshinaga Y."/>
            <person name="Zwiers L.-H."/>
            <person name="Turgeon B."/>
            <person name="Goodwin S."/>
            <person name="Spatafora J."/>
            <person name="Crous P."/>
            <person name="Grigoriev I."/>
        </authorList>
    </citation>
    <scope>NUCLEOTIDE SEQUENCE</scope>
    <source>
        <strain evidence="2">CBS 115976</strain>
    </source>
</reference>
<dbReference type="SUPFAM" id="SSF46565">
    <property type="entry name" value="Chaperone J-domain"/>
    <property type="match status" value="1"/>
</dbReference>
<dbReference type="PRINTS" id="PR00625">
    <property type="entry name" value="JDOMAIN"/>
</dbReference>
<dbReference type="EMBL" id="MU004237">
    <property type="protein sequence ID" value="KAF2667480.1"/>
    <property type="molecule type" value="Genomic_DNA"/>
</dbReference>
<name>A0A6A6U6C2_9PEZI</name>
<dbReference type="Gene3D" id="1.10.287.110">
    <property type="entry name" value="DnaJ domain"/>
    <property type="match status" value="1"/>
</dbReference>
<dbReference type="OrthoDB" id="10250354at2759"/>
<gene>
    <name evidence="2" type="ORF">BT63DRAFT_363573</name>
</gene>
<dbReference type="AlphaFoldDB" id="A0A6A6U6C2"/>
<dbReference type="PROSITE" id="PS50076">
    <property type="entry name" value="DNAJ_2"/>
    <property type="match status" value="1"/>
</dbReference>
<dbReference type="SMART" id="SM00271">
    <property type="entry name" value="DnaJ"/>
    <property type="match status" value="1"/>
</dbReference>
<feature type="domain" description="J" evidence="1">
    <location>
        <begin position="1"/>
        <end position="61"/>
    </location>
</feature>
<keyword evidence="3" id="KW-1185">Reference proteome</keyword>
<dbReference type="InterPro" id="IPR050817">
    <property type="entry name" value="DjlA_DnaK_co-chaperone"/>
</dbReference>
<dbReference type="Proteomes" id="UP000799302">
    <property type="component" value="Unassembled WGS sequence"/>
</dbReference>
<dbReference type="PANTHER" id="PTHR24074">
    <property type="entry name" value="CO-CHAPERONE PROTEIN DJLA"/>
    <property type="match status" value="1"/>
</dbReference>